<dbReference type="PIRSF" id="PIRSF000505">
    <property type="entry name" value="EPSPS"/>
    <property type="match status" value="1"/>
</dbReference>
<feature type="binding site" evidence="8">
    <location>
        <position position="48"/>
    </location>
    <ligand>
        <name>3-phosphoshikimate</name>
        <dbReference type="ChEBI" id="CHEBI:145989"/>
    </ligand>
</feature>
<dbReference type="Gene3D" id="3.65.10.10">
    <property type="entry name" value="Enolpyruvate transferase domain"/>
    <property type="match status" value="2"/>
</dbReference>
<feature type="binding site" evidence="8">
    <location>
        <position position="196"/>
    </location>
    <ligand>
        <name>3-phosphoshikimate</name>
        <dbReference type="ChEBI" id="CHEBI:145989"/>
    </ligand>
</feature>
<evidence type="ECO:0000256" key="8">
    <source>
        <dbReference type="HAMAP-Rule" id="MF_00210"/>
    </source>
</evidence>
<feature type="region of interest" description="Disordered" evidence="9">
    <location>
        <begin position="1"/>
        <end position="28"/>
    </location>
</feature>
<dbReference type="EC" id="2.5.1.19" evidence="8"/>
<feature type="binding site" evidence="8">
    <location>
        <position position="48"/>
    </location>
    <ligand>
        <name>phosphoenolpyruvate</name>
        <dbReference type="ChEBI" id="CHEBI:58702"/>
    </ligand>
</feature>
<dbReference type="InterPro" id="IPR023193">
    <property type="entry name" value="EPSP_synthase_CS"/>
</dbReference>
<dbReference type="PROSITE" id="PS00104">
    <property type="entry name" value="EPSP_SYNTHASE_1"/>
    <property type="match status" value="1"/>
</dbReference>
<dbReference type="FunFam" id="3.65.10.10:FF:000011">
    <property type="entry name" value="3-phosphoshikimate 1-carboxyvinyltransferase"/>
    <property type="match status" value="1"/>
</dbReference>
<dbReference type="GO" id="GO:0009423">
    <property type="term" value="P:chorismate biosynthetic process"/>
    <property type="evidence" value="ECO:0007669"/>
    <property type="project" value="UniProtKB-UniRule"/>
</dbReference>
<dbReference type="GO" id="GO:0009073">
    <property type="term" value="P:aromatic amino acid family biosynthetic process"/>
    <property type="evidence" value="ECO:0007669"/>
    <property type="project" value="UniProtKB-KW"/>
</dbReference>
<dbReference type="PANTHER" id="PTHR21090">
    <property type="entry name" value="AROM/DEHYDROQUINATE SYNTHASE"/>
    <property type="match status" value="1"/>
</dbReference>
<dbReference type="GO" id="GO:0008652">
    <property type="term" value="P:amino acid biosynthetic process"/>
    <property type="evidence" value="ECO:0007669"/>
    <property type="project" value="UniProtKB-KW"/>
</dbReference>
<feature type="binding site" evidence="8">
    <location>
        <position position="339"/>
    </location>
    <ligand>
        <name>3-phosphoshikimate</name>
        <dbReference type="ChEBI" id="CHEBI:145989"/>
    </ligand>
</feature>
<keyword evidence="4 8" id="KW-0028">Amino-acid biosynthesis</keyword>
<dbReference type="GO" id="GO:0003866">
    <property type="term" value="F:3-phosphoshikimate 1-carboxyvinyltransferase activity"/>
    <property type="evidence" value="ECO:0007669"/>
    <property type="project" value="UniProtKB-UniRule"/>
</dbReference>
<feature type="binding site" evidence="8">
    <location>
        <position position="118"/>
    </location>
    <ligand>
        <name>phosphoenolpyruvate</name>
        <dbReference type="ChEBI" id="CHEBI:58702"/>
    </ligand>
</feature>
<gene>
    <name evidence="8 11" type="primary">aroA</name>
    <name evidence="11" type="ORF">C8046_17380</name>
</gene>
<dbReference type="InterPro" id="IPR036968">
    <property type="entry name" value="Enolpyruvate_Tfrase_sf"/>
</dbReference>
<dbReference type="PANTHER" id="PTHR21090:SF5">
    <property type="entry name" value="PENTAFUNCTIONAL AROM POLYPEPTIDE"/>
    <property type="match status" value="1"/>
</dbReference>
<reference evidence="11 12" key="1">
    <citation type="submission" date="2018-03" db="EMBL/GenBank/DDBJ databases">
        <title>Genome assembly of novel Miniimonas species PCH200.</title>
        <authorList>
            <person name="Thakur V."/>
            <person name="Kumar V."/>
            <person name="Singh D."/>
        </authorList>
    </citation>
    <scope>NUCLEOTIDE SEQUENCE [LARGE SCALE GENOMIC DNA]</scope>
    <source>
        <strain evidence="11 12">PCH200</strain>
    </source>
</reference>
<comment type="caution">
    <text evidence="8">Lacks conserved residue(s) required for the propagation of feature annotation.</text>
</comment>
<dbReference type="Proteomes" id="UP000245166">
    <property type="component" value="Unassembled WGS sequence"/>
</dbReference>
<evidence type="ECO:0000256" key="6">
    <source>
        <dbReference type="ARBA" id="ARBA00023141"/>
    </source>
</evidence>
<feature type="binding site" evidence="8">
    <location>
        <position position="223"/>
    </location>
    <ligand>
        <name>3-phosphoshikimate</name>
        <dbReference type="ChEBI" id="CHEBI:145989"/>
    </ligand>
</feature>
<evidence type="ECO:0000256" key="7">
    <source>
        <dbReference type="ARBA" id="ARBA00044633"/>
    </source>
</evidence>
<keyword evidence="12" id="KW-1185">Reference proteome</keyword>
<comment type="pathway">
    <text evidence="1 8">Metabolic intermediate biosynthesis; chorismate biosynthesis; chorismate from D-erythrose 4-phosphate and phosphoenolpyruvate: step 6/7.</text>
</comment>
<evidence type="ECO:0000256" key="9">
    <source>
        <dbReference type="SAM" id="MobiDB-lite"/>
    </source>
</evidence>
<feature type="binding site" evidence="8">
    <location>
        <position position="411"/>
    </location>
    <ligand>
        <name>phosphoenolpyruvate</name>
        <dbReference type="ChEBI" id="CHEBI:58702"/>
    </ligand>
</feature>
<evidence type="ECO:0000256" key="1">
    <source>
        <dbReference type="ARBA" id="ARBA00004811"/>
    </source>
</evidence>
<evidence type="ECO:0000256" key="3">
    <source>
        <dbReference type="ARBA" id="ARBA00022490"/>
    </source>
</evidence>
<keyword evidence="6 8" id="KW-0057">Aromatic amino acid biosynthesis</keyword>
<evidence type="ECO:0000256" key="2">
    <source>
        <dbReference type="ARBA" id="ARBA00009948"/>
    </source>
</evidence>
<feature type="binding site" evidence="8">
    <location>
        <position position="194"/>
    </location>
    <ligand>
        <name>3-phosphoshikimate</name>
        <dbReference type="ChEBI" id="CHEBI:145989"/>
    </ligand>
</feature>
<protein>
    <recommendedName>
        <fullName evidence="8">3-phosphoshikimate 1-carboxyvinyltransferase</fullName>
        <ecNumber evidence="8">2.5.1.19</ecNumber>
    </recommendedName>
    <alternativeName>
        <fullName evidence="8">5-enolpyruvylshikimate-3-phosphate synthase</fullName>
        <shortName evidence="8">EPSP synthase</shortName>
        <shortName evidence="8">EPSPS</shortName>
    </alternativeName>
</protein>
<dbReference type="AlphaFoldDB" id="A0A2U2A086"/>
<dbReference type="NCBIfam" id="TIGR01356">
    <property type="entry name" value="aroA"/>
    <property type="match status" value="1"/>
</dbReference>
<dbReference type="UniPathway" id="UPA00053">
    <property type="reaction ID" value="UER00089"/>
</dbReference>
<feature type="binding site" evidence="8">
    <location>
        <position position="53"/>
    </location>
    <ligand>
        <name>3-phosphoshikimate</name>
        <dbReference type="ChEBI" id="CHEBI:145989"/>
    </ligand>
</feature>
<feature type="binding site" evidence="8">
    <location>
        <position position="196"/>
    </location>
    <ligand>
        <name>phosphoenolpyruvate</name>
        <dbReference type="ChEBI" id="CHEBI:58702"/>
    </ligand>
</feature>
<feature type="domain" description="Enolpyruvate transferase" evidence="10">
    <location>
        <begin position="36"/>
        <end position="442"/>
    </location>
</feature>
<evidence type="ECO:0000313" key="12">
    <source>
        <dbReference type="Proteomes" id="UP000245166"/>
    </source>
</evidence>
<dbReference type="Pfam" id="PF00275">
    <property type="entry name" value="EPSP_synthase"/>
    <property type="match status" value="1"/>
</dbReference>
<dbReference type="SUPFAM" id="SSF55205">
    <property type="entry name" value="EPT/RTPC-like"/>
    <property type="match status" value="1"/>
</dbReference>
<organism evidence="11 12">
    <name type="scientific">Serinibacter arcticus</name>
    <dbReference type="NCBI Taxonomy" id="1655435"/>
    <lineage>
        <taxon>Bacteria</taxon>
        <taxon>Bacillati</taxon>
        <taxon>Actinomycetota</taxon>
        <taxon>Actinomycetes</taxon>
        <taxon>Micrococcales</taxon>
        <taxon>Beutenbergiaceae</taxon>
        <taxon>Serinibacter</taxon>
    </lineage>
</organism>
<feature type="binding site" evidence="8">
    <location>
        <position position="195"/>
    </location>
    <ligand>
        <name>3-phosphoshikimate</name>
        <dbReference type="ChEBI" id="CHEBI:145989"/>
    </ligand>
</feature>
<feature type="binding site" evidence="8">
    <location>
        <position position="370"/>
    </location>
    <ligand>
        <name>phosphoenolpyruvate</name>
        <dbReference type="ChEBI" id="CHEBI:58702"/>
    </ligand>
</feature>
<accession>A0A2U2A086</accession>
<dbReference type="InterPro" id="IPR001986">
    <property type="entry name" value="Enolpyruvate_Tfrase_dom"/>
</dbReference>
<evidence type="ECO:0000256" key="5">
    <source>
        <dbReference type="ARBA" id="ARBA00022679"/>
    </source>
</evidence>
<dbReference type="HAMAP" id="MF_00210">
    <property type="entry name" value="EPSP_synth"/>
    <property type="match status" value="1"/>
</dbReference>
<comment type="subunit">
    <text evidence="8">Monomer.</text>
</comment>
<comment type="subcellular location">
    <subcellularLocation>
        <location evidence="8">Cytoplasm</location>
    </subcellularLocation>
</comment>
<evidence type="ECO:0000313" key="11">
    <source>
        <dbReference type="EMBL" id="PWD52639.1"/>
    </source>
</evidence>
<evidence type="ECO:0000259" key="10">
    <source>
        <dbReference type="Pfam" id="PF00275"/>
    </source>
</evidence>
<dbReference type="FunFam" id="3.65.10.10:FF:000010">
    <property type="entry name" value="3-phosphoshikimate 1-carboxyvinyltransferase"/>
    <property type="match status" value="1"/>
</dbReference>
<comment type="similarity">
    <text evidence="2 8">Belongs to the EPSP synthase family.</text>
</comment>
<dbReference type="PROSITE" id="PS00885">
    <property type="entry name" value="EPSP_SYNTHASE_2"/>
    <property type="match status" value="1"/>
</dbReference>
<dbReference type="OrthoDB" id="9809920at2"/>
<feature type="binding site" evidence="8">
    <location>
        <position position="146"/>
    </location>
    <ligand>
        <name>phosphoenolpyruvate</name>
        <dbReference type="ChEBI" id="CHEBI:58702"/>
    </ligand>
</feature>
<dbReference type="GO" id="GO:0005737">
    <property type="term" value="C:cytoplasm"/>
    <property type="evidence" value="ECO:0007669"/>
    <property type="project" value="UniProtKB-SubCell"/>
</dbReference>
<evidence type="ECO:0000256" key="4">
    <source>
        <dbReference type="ARBA" id="ARBA00022605"/>
    </source>
</evidence>
<dbReference type="CDD" id="cd01556">
    <property type="entry name" value="EPSP_synthase"/>
    <property type="match status" value="1"/>
</dbReference>
<comment type="caution">
    <text evidence="11">The sequence shown here is derived from an EMBL/GenBank/DDBJ whole genome shotgun (WGS) entry which is preliminary data.</text>
</comment>
<feature type="active site" description="Proton acceptor" evidence="8">
    <location>
        <position position="339"/>
    </location>
</feature>
<comment type="function">
    <text evidence="8">Catalyzes the transfer of the enolpyruvyl moiety of phosphoenolpyruvate (PEP) to the 5-hydroxyl of shikimate-3-phosphate (S3P) to produce enolpyruvyl shikimate-3-phosphate and inorganic phosphate.</text>
</comment>
<comment type="catalytic activity">
    <reaction evidence="7">
        <text>3-phosphoshikimate + phosphoenolpyruvate = 5-O-(1-carboxyvinyl)-3-phosphoshikimate + phosphate</text>
        <dbReference type="Rhea" id="RHEA:21256"/>
        <dbReference type="ChEBI" id="CHEBI:43474"/>
        <dbReference type="ChEBI" id="CHEBI:57701"/>
        <dbReference type="ChEBI" id="CHEBI:58702"/>
        <dbReference type="ChEBI" id="CHEBI:145989"/>
        <dbReference type="EC" id="2.5.1.19"/>
    </reaction>
    <physiologicalReaction direction="left-to-right" evidence="7">
        <dbReference type="Rhea" id="RHEA:21257"/>
    </physiologicalReaction>
</comment>
<keyword evidence="5 8" id="KW-0808">Transferase</keyword>
<proteinExistence type="inferred from homology"/>
<dbReference type="InterPro" id="IPR013792">
    <property type="entry name" value="RNA3'P_cycl/enolpyr_Trfase_a/b"/>
</dbReference>
<dbReference type="InterPro" id="IPR006264">
    <property type="entry name" value="EPSP_synthase"/>
</dbReference>
<feature type="binding site" evidence="8">
    <location>
        <position position="366"/>
    </location>
    <ligand>
        <name>3-phosphoshikimate</name>
        <dbReference type="ChEBI" id="CHEBI:145989"/>
    </ligand>
</feature>
<dbReference type="EMBL" id="PYHR01000002">
    <property type="protein sequence ID" value="PWD52639.1"/>
    <property type="molecule type" value="Genomic_DNA"/>
</dbReference>
<name>A0A2U2A086_9MICO</name>
<keyword evidence="3 8" id="KW-0963">Cytoplasm</keyword>
<sequence length="457" mass="46817">MSSGAAADPAVDGSPGGPTTLAGVTDQPWNAPLAHRPLDATVAVPGSKSLTNRYLLLAAVASGPTRLVAPLHSRDSALMIDALRALGAGVEVTADGDVDVTPATTVRGGASIDCGLAGTVMRFVPPLAALADGDVHLDGDERARERPMDGVVDGLRGLGVDVTHDGAPARTLPFTVHGTGGLEGGDVTIDASVSSQFVSALLLVAPRLRRGLDLRHVGERLPSKPHIDMTLEVLRGRGVDAREVGEGHWRVEPGEIAGGEVVVEPDLSNAGPFLAAALAAGGTVRVPHWPASTTQPGDDLREILTRMGADVALAEDGTLSVTGTGTVHGLDLDLTRAGELAPTIAALAAIADSPTRLRGIGHLRGHETDRLAALVTEITRLGGIARETDDGVEIEPATLHGAVVETYHDHRMATFGAIVGLAVPGVAIVDVATTAKTLPDFPGLWRDMLEQTGAAAG</sequence>
<feature type="binding site" evidence="8">
    <location>
        <position position="49"/>
    </location>
    <ligand>
        <name>3-phosphoshikimate</name>
        <dbReference type="ChEBI" id="CHEBI:145989"/>
    </ligand>
</feature>
<feature type="binding site" evidence="8">
    <location>
        <position position="436"/>
    </location>
    <ligand>
        <name>phosphoenolpyruvate</name>
        <dbReference type="ChEBI" id="CHEBI:58702"/>
    </ligand>
</feature>